<dbReference type="SUPFAM" id="SSF52540">
    <property type="entry name" value="P-loop containing nucleoside triphosphate hydrolases"/>
    <property type="match status" value="1"/>
</dbReference>
<evidence type="ECO:0000256" key="7">
    <source>
        <dbReference type="ARBA" id="ARBA00022490"/>
    </source>
</evidence>
<protein>
    <recommendedName>
        <fullName evidence="6 14">Pantothenate kinase</fullName>
        <ecNumber evidence="5 14">2.7.1.33</ecNumber>
    </recommendedName>
    <alternativeName>
        <fullName evidence="13 14">Pantothenic acid kinase</fullName>
    </alternativeName>
</protein>
<comment type="pathway">
    <text evidence="3 14 15">Cofactor biosynthesis; coenzyme A biosynthesis; CoA from (R)-pantothenate: step 1/5.</text>
</comment>
<evidence type="ECO:0000256" key="5">
    <source>
        <dbReference type="ARBA" id="ARBA00012102"/>
    </source>
</evidence>
<dbReference type="CDD" id="cd02025">
    <property type="entry name" value="PanK"/>
    <property type="match status" value="1"/>
</dbReference>
<evidence type="ECO:0000313" key="18">
    <source>
        <dbReference type="Proteomes" id="UP001595593"/>
    </source>
</evidence>
<accession>A0ABV7G2I9</accession>
<keyword evidence="8 14" id="KW-0808">Transferase</keyword>
<evidence type="ECO:0000313" key="17">
    <source>
        <dbReference type="EMBL" id="MFC3125350.1"/>
    </source>
</evidence>
<evidence type="ECO:0000256" key="3">
    <source>
        <dbReference type="ARBA" id="ARBA00005225"/>
    </source>
</evidence>
<keyword evidence="7 14" id="KW-0963">Cytoplasm</keyword>
<evidence type="ECO:0000259" key="16">
    <source>
        <dbReference type="Pfam" id="PF00485"/>
    </source>
</evidence>
<dbReference type="InterPro" id="IPR004566">
    <property type="entry name" value="PanK"/>
</dbReference>
<evidence type="ECO:0000256" key="14">
    <source>
        <dbReference type="HAMAP-Rule" id="MF_00215"/>
    </source>
</evidence>
<dbReference type="Proteomes" id="UP001595593">
    <property type="component" value="Unassembled WGS sequence"/>
</dbReference>
<dbReference type="EMBL" id="JBHRTN010000008">
    <property type="protein sequence ID" value="MFC3125350.1"/>
    <property type="molecule type" value="Genomic_DNA"/>
</dbReference>
<evidence type="ECO:0000256" key="4">
    <source>
        <dbReference type="ARBA" id="ARBA00006087"/>
    </source>
</evidence>
<organism evidence="17 18">
    <name type="scientific">Teichococcus globiformis</name>
    <dbReference type="NCBI Taxonomy" id="2307229"/>
    <lineage>
        <taxon>Bacteria</taxon>
        <taxon>Pseudomonadati</taxon>
        <taxon>Pseudomonadota</taxon>
        <taxon>Alphaproteobacteria</taxon>
        <taxon>Acetobacterales</taxon>
        <taxon>Roseomonadaceae</taxon>
        <taxon>Roseomonas</taxon>
    </lineage>
</organism>
<evidence type="ECO:0000256" key="15">
    <source>
        <dbReference type="RuleBase" id="RU003530"/>
    </source>
</evidence>
<dbReference type="InterPro" id="IPR027417">
    <property type="entry name" value="P-loop_NTPase"/>
</dbReference>
<comment type="catalytic activity">
    <reaction evidence="1 14 15">
        <text>(R)-pantothenate + ATP = (R)-4'-phosphopantothenate + ADP + H(+)</text>
        <dbReference type="Rhea" id="RHEA:16373"/>
        <dbReference type="ChEBI" id="CHEBI:10986"/>
        <dbReference type="ChEBI" id="CHEBI:15378"/>
        <dbReference type="ChEBI" id="CHEBI:29032"/>
        <dbReference type="ChEBI" id="CHEBI:30616"/>
        <dbReference type="ChEBI" id="CHEBI:456216"/>
        <dbReference type="EC" id="2.7.1.33"/>
    </reaction>
</comment>
<dbReference type="PANTHER" id="PTHR10285">
    <property type="entry name" value="URIDINE KINASE"/>
    <property type="match status" value="1"/>
</dbReference>
<sequence>MNTSAALDPGELTAYRRFSRSEWAALRASTPLSLSADDIEGLRGVAEQFSLTEVADIMLPLSRLLNLQVAAARGLGVVQDTFLGRPVVAPPYIIGIAGSVAVGKSTFARVLRAALSRWPDHPRVELITTDGFLHPTTVLESRGLMQRKGFPESYDLRRMIAFLSAVKAGEAEVSAPVYSHLTYDIVPDRAQVVRRPDILIFEGLNVLQPSAGAPLLASDFFDFSVYVDAEEDDIAEWYRQRFLLLQRTAFQRPESYFHHFRDLPEGEARAMASKIWDAINLPNLRENILPTRERARLVLRKGADHRVQEVRLRRM</sequence>
<evidence type="ECO:0000256" key="10">
    <source>
        <dbReference type="ARBA" id="ARBA00022777"/>
    </source>
</evidence>
<dbReference type="Gene3D" id="3.40.50.300">
    <property type="entry name" value="P-loop containing nucleotide triphosphate hydrolases"/>
    <property type="match status" value="1"/>
</dbReference>
<comment type="caution">
    <text evidence="17">The sequence shown here is derived from an EMBL/GenBank/DDBJ whole genome shotgun (WGS) entry which is preliminary data.</text>
</comment>
<dbReference type="EC" id="2.7.1.33" evidence="5 14"/>
<keyword evidence="9 14" id="KW-0547">Nucleotide-binding</keyword>
<gene>
    <name evidence="14 17" type="primary">coaA</name>
    <name evidence="17" type="ORF">ACFOD4_09770</name>
</gene>
<dbReference type="RefSeq" id="WP_379595969.1">
    <property type="nucleotide sequence ID" value="NZ_JBHRTN010000008.1"/>
</dbReference>
<keyword evidence="11 14" id="KW-0067">ATP-binding</keyword>
<proteinExistence type="inferred from homology"/>
<keyword evidence="18" id="KW-1185">Reference proteome</keyword>
<evidence type="ECO:0000256" key="13">
    <source>
        <dbReference type="ARBA" id="ARBA00032866"/>
    </source>
</evidence>
<comment type="subcellular location">
    <subcellularLocation>
        <location evidence="2 14 15">Cytoplasm</location>
    </subcellularLocation>
</comment>
<comment type="similarity">
    <text evidence="4 14 15">Belongs to the prokaryotic pantothenate kinase family.</text>
</comment>
<name>A0ABV7G2I9_9PROT</name>
<dbReference type="PIRSF" id="PIRSF000545">
    <property type="entry name" value="Pantothenate_kin"/>
    <property type="match status" value="1"/>
</dbReference>
<keyword evidence="10 14" id="KW-0418">Kinase</keyword>
<feature type="binding site" evidence="14">
    <location>
        <begin position="98"/>
        <end position="105"/>
    </location>
    <ligand>
        <name>ATP</name>
        <dbReference type="ChEBI" id="CHEBI:30616"/>
    </ligand>
</feature>
<evidence type="ECO:0000256" key="11">
    <source>
        <dbReference type="ARBA" id="ARBA00022840"/>
    </source>
</evidence>
<reference evidence="18" key="1">
    <citation type="journal article" date="2019" name="Int. J. Syst. Evol. Microbiol.">
        <title>The Global Catalogue of Microorganisms (GCM) 10K type strain sequencing project: providing services to taxonomists for standard genome sequencing and annotation.</title>
        <authorList>
            <consortium name="The Broad Institute Genomics Platform"/>
            <consortium name="The Broad Institute Genome Sequencing Center for Infectious Disease"/>
            <person name="Wu L."/>
            <person name="Ma J."/>
        </authorList>
    </citation>
    <scope>NUCLEOTIDE SEQUENCE [LARGE SCALE GENOMIC DNA]</scope>
    <source>
        <strain evidence="18">KCTC 52094</strain>
    </source>
</reference>
<keyword evidence="12 14" id="KW-0173">Coenzyme A biosynthesis</keyword>
<evidence type="ECO:0000256" key="8">
    <source>
        <dbReference type="ARBA" id="ARBA00022679"/>
    </source>
</evidence>
<dbReference type="InterPro" id="IPR006083">
    <property type="entry name" value="PRK/URK"/>
</dbReference>
<dbReference type="GO" id="GO:0004594">
    <property type="term" value="F:pantothenate kinase activity"/>
    <property type="evidence" value="ECO:0007669"/>
    <property type="project" value="UniProtKB-EC"/>
</dbReference>
<dbReference type="HAMAP" id="MF_00215">
    <property type="entry name" value="Pantothen_kinase_1"/>
    <property type="match status" value="1"/>
</dbReference>
<feature type="domain" description="Phosphoribulokinase/uridine kinase" evidence="16">
    <location>
        <begin position="93"/>
        <end position="232"/>
    </location>
</feature>
<evidence type="ECO:0000256" key="1">
    <source>
        <dbReference type="ARBA" id="ARBA00001206"/>
    </source>
</evidence>
<dbReference type="NCBIfam" id="TIGR00554">
    <property type="entry name" value="panK_bact"/>
    <property type="match status" value="1"/>
</dbReference>
<evidence type="ECO:0000256" key="6">
    <source>
        <dbReference type="ARBA" id="ARBA00015080"/>
    </source>
</evidence>
<evidence type="ECO:0000256" key="9">
    <source>
        <dbReference type="ARBA" id="ARBA00022741"/>
    </source>
</evidence>
<evidence type="ECO:0000256" key="2">
    <source>
        <dbReference type="ARBA" id="ARBA00004496"/>
    </source>
</evidence>
<evidence type="ECO:0000256" key="12">
    <source>
        <dbReference type="ARBA" id="ARBA00022993"/>
    </source>
</evidence>
<dbReference type="Pfam" id="PF00485">
    <property type="entry name" value="PRK"/>
    <property type="match status" value="1"/>
</dbReference>